<feature type="compositionally biased region" description="Low complexity" evidence="3">
    <location>
        <begin position="584"/>
        <end position="604"/>
    </location>
</feature>
<dbReference type="InterPro" id="IPR011993">
    <property type="entry name" value="PH-like_dom_sf"/>
</dbReference>
<dbReference type="InterPro" id="IPR001452">
    <property type="entry name" value="SH3_domain"/>
</dbReference>
<dbReference type="InterPro" id="IPR013761">
    <property type="entry name" value="SAM/pointed_sf"/>
</dbReference>
<dbReference type="PRINTS" id="PR00452">
    <property type="entry name" value="SH3DOMAIN"/>
</dbReference>
<feature type="domain" description="SAM" evidence="6">
    <location>
        <begin position="138"/>
        <end position="199"/>
    </location>
</feature>
<accession>A0AAD5U4F8</accession>
<dbReference type="InterPro" id="IPR001660">
    <property type="entry name" value="SAM"/>
</dbReference>
<dbReference type="Pfam" id="PF00018">
    <property type="entry name" value="SH3_1"/>
    <property type="match status" value="1"/>
</dbReference>
<dbReference type="SMART" id="SM00326">
    <property type="entry name" value="SH3"/>
    <property type="match status" value="1"/>
</dbReference>
<dbReference type="Gene3D" id="1.10.150.50">
    <property type="entry name" value="Transcription Factor, Ets-1"/>
    <property type="match status" value="1"/>
</dbReference>
<reference evidence="7" key="1">
    <citation type="submission" date="2020-05" db="EMBL/GenBank/DDBJ databases">
        <title>Phylogenomic resolution of chytrid fungi.</title>
        <authorList>
            <person name="Stajich J.E."/>
            <person name="Amses K."/>
            <person name="Simmons R."/>
            <person name="Seto K."/>
            <person name="Myers J."/>
            <person name="Bonds A."/>
            <person name="Quandt C.A."/>
            <person name="Barry K."/>
            <person name="Liu P."/>
            <person name="Grigoriev I."/>
            <person name="Longcore J.E."/>
            <person name="James T.Y."/>
        </authorList>
    </citation>
    <scope>NUCLEOTIDE SEQUENCE</scope>
    <source>
        <strain evidence="7">JEL0476</strain>
    </source>
</reference>
<dbReference type="InterPro" id="IPR001849">
    <property type="entry name" value="PH_domain"/>
</dbReference>
<organism evidence="7 8">
    <name type="scientific">Clydaea vesicula</name>
    <dbReference type="NCBI Taxonomy" id="447962"/>
    <lineage>
        <taxon>Eukaryota</taxon>
        <taxon>Fungi</taxon>
        <taxon>Fungi incertae sedis</taxon>
        <taxon>Chytridiomycota</taxon>
        <taxon>Chytridiomycota incertae sedis</taxon>
        <taxon>Chytridiomycetes</taxon>
        <taxon>Lobulomycetales</taxon>
        <taxon>Lobulomycetaceae</taxon>
        <taxon>Clydaea</taxon>
    </lineage>
</organism>
<dbReference type="PROSITE" id="PS50003">
    <property type="entry name" value="PH_DOMAIN"/>
    <property type="match status" value="1"/>
</dbReference>
<sequence>MLSFNKPLNAVALYDFQAEEADELSFSQGDSILVLNDDGIYKDGWWTGSTANATGLFHKSYIQIIHDRENSSEVIDSNIYENKEDITIENNAIENLDKELPVTPISFNDSESTQELKLDILKNKDIIEIEKVIPVEDWTIPEVLEWLKLKGFAHLLEKFQEMDGQKLMNLNLSNLRTLNITSLSDRINLLHEILLVTEESKRIKIENRYENSVSSPIASVSTNTKYLSETVVLNNKKFNSVYTNPDEHFNVNINVSENRASFNTQAETIVENDTNAESRLKKAISTFSLSDYFNVLHDMEENEEVEEPDLSIKLDDKDMININESFANEEIMEKNKEIYNNQGETEKNNFLDSESSKTVFKTPEVNSEQNNQISVRVRSIALTSKANSKRPNFLMSSKTKKKILEEKVEIEKKDLNIYIPADDSLATFCGYLFVSIVHFERSNWIRRWCFIQGNILYICQGLKGSSCIALIPLSTYKIEPDMKLQMKHPTLFNFIATSPDKNTIINFSAESQLELISWINALVRAGQNSEKKMIQVKKINQAPQGNQQHTLTLQTENETEFNDMRSITSTYSENYTEKEVNVVQSQQRNHRQSQSSSRNSLFNSNNRYSSLSSQNFFGISQSPSTPTSAKFSNPIVNEIDLEKNKTGTLFSTTKQFPKDNLKSSLNSNSINSDEADLFFLSLSKEKELEELLTKACL</sequence>
<dbReference type="EMBL" id="JADGJW010000113">
    <property type="protein sequence ID" value="KAJ3223906.1"/>
    <property type="molecule type" value="Genomic_DNA"/>
</dbReference>
<dbReference type="Gene3D" id="2.30.30.40">
    <property type="entry name" value="SH3 Domains"/>
    <property type="match status" value="1"/>
</dbReference>
<evidence type="ECO:0000259" key="4">
    <source>
        <dbReference type="PROSITE" id="PS50002"/>
    </source>
</evidence>
<comment type="caution">
    <text evidence="7">The sequence shown here is derived from an EMBL/GenBank/DDBJ whole genome shotgun (WGS) entry which is preliminary data.</text>
</comment>
<feature type="domain" description="PH" evidence="5">
    <location>
        <begin position="425"/>
        <end position="527"/>
    </location>
</feature>
<feature type="non-terminal residue" evidence="7">
    <location>
        <position position="697"/>
    </location>
</feature>
<feature type="domain" description="SH3" evidence="4">
    <location>
        <begin position="5"/>
        <end position="67"/>
    </location>
</feature>
<dbReference type="PROSITE" id="PS50105">
    <property type="entry name" value="SAM_DOMAIN"/>
    <property type="match status" value="1"/>
</dbReference>
<dbReference type="Gene3D" id="2.30.29.30">
    <property type="entry name" value="Pleckstrin-homology domain (PH domain)/Phosphotyrosine-binding domain (PTB)"/>
    <property type="match status" value="1"/>
</dbReference>
<dbReference type="SUPFAM" id="SSF50729">
    <property type="entry name" value="PH domain-like"/>
    <property type="match status" value="1"/>
</dbReference>
<dbReference type="SMART" id="SM00233">
    <property type="entry name" value="PH"/>
    <property type="match status" value="1"/>
</dbReference>
<dbReference type="AlphaFoldDB" id="A0AAD5U4F8"/>
<dbReference type="CDD" id="cd00174">
    <property type="entry name" value="SH3"/>
    <property type="match status" value="1"/>
</dbReference>
<evidence type="ECO:0000256" key="2">
    <source>
        <dbReference type="PROSITE-ProRule" id="PRU00192"/>
    </source>
</evidence>
<keyword evidence="1 2" id="KW-0728">SH3 domain</keyword>
<proteinExistence type="predicted"/>
<protein>
    <submittedName>
        <fullName evidence="7">Uncharacterized protein</fullName>
    </submittedName>
</protein>
<feature type="region of interest" description="Disordered" evidence="3">
    <location>
        <begin position="582"/>
        <end position="604"/>
    </location>
</feature>
<dbReference type="PROSITE" id="PS50002">
    <property type="entry name" value="SH3"/>
    <property type="match status" value="1"/>
</dbReference>
<evidence type="ECO:0000256" key="3">
    <source>
        <dbReference type="SAM" id="MobiDB-lite"/>
    </source>
</evidence>
<keyword evidence="8" id="KW-1185">Reference proteome</keyword>
<dbReference type="Pfam" id="PF07647">
    <property type="entry name" value="SAM_2"/>
    <property type="match status" value="1"/>
</dbReference>
<evidence type="ECO:0000259" key="5">
    <source>
        <dbReference type="PROSITE" id="PS50003"/>
    </source>
</evidence>
<dbReference type="Pfam" id="PF00169">
    <property type="entry name" value="PH"/>
    <property type="match status" value="1"/>
</dbReference>
<evidence type="ECO:0000256" key="1">
    <source>
        <dbReference type="ARBA" id="ARBA00022443"/>
    </source>
</evidence>
<dbReference type="SUPFAM" id="SSF50044">
    <property type="entry name" value="SH3-domain"/>
    <property type="match status" value="1"/>
</dbReference>
<evidence type="ECO:0000313" key="8">
    <source>
        <dbReference type="Proteomes" id="UP001211065"/>
    </source>
</evidence>
<evidence type="ECO:0000313" key="7">
    <source>
        <dbReference type="EMBL" id="KAJ3223906.1"/>
    </source>
</evidence>
<dbReference type="SUPFAM" id="SSF47769">
    <property type="entry name" value="SAM/Pointed domain"/>
    <property type="match status" value="1"/>
</dbReference>
<evidence type="ECO:0000259" key="6">
    <source>
        <dbReference type="PROSITE" id="PS50105"/>
    </source>
</evidence>
<dbReference type="SMART" id="SM00454">
    <property type="entry name" value="SAM"/>
    <property type="match status" value="1"/>
</dbReference>
<dbReference type="InterPro" id="IPR036028">
    <property type="entry name" value="SH3-like_dom_sf"/>
</dbReference>
<name>A0AAD5U4F8_9FUNG</name>
<dbReference type="Proteomes" id="UP001211065">
    <property type="component" value="Unassembled WGS sequence"/>
</dbReference>
<gene>
    <name evidence="7" type="ORF">HK099_000567</name>
</gene>